<evidence type="ECO:0000313" key="2">
    <source>
        <dbReference type="Proteomes" id="UP000728647"/>
    </source>
</evidence>
<dbReference type="Pfam" id="PF13671">
    <property type="entry name" value="AAA_33"/>
    <property type="match status" value="1"/>
</dbReference>
<dbReference type="Gene3D" id="3.40.50.300">
    <property type="entry name" value="P-loop containing nucleotide triphosphate hydrolases"/>
    <property type="match status" value="1"/>
</dbReference>
<proteinExistence type="predicted"/>
<keyword evidence="1" id="KW-0067">ATP-binding</keyword>
<name>A0A8J8GJI4_9EURY</name>
<gene>
    <name evidence="1" type="ORF">HT576_06765</name>
</gene>
<dbReference type="Proteomes" id="UP000728647">
    <property type="component" value="Unassembled WGS sequence"/>
</dbReference>
<reference evidence="1" key="1">
    <citation type="submission" date="2020-06" db="EMBL/GenBank/DDBJ databases">
        <title>Haloterrigena sp. nov., an extremely halophilic archaeon isolated from a saline sediment.</title>
        <authorList>
            <person name="Liu B.-B."/>
        </authorList>
    </citation>
    <scope>NUCLEOTIDE SEQUENCE</scope>
    <source>
        <strain evidence="1">SYSU A121-1</strain>
    </source>
</reference>
<evidence type="ECO:0000313" key="1">
    <source>
        <dbReference type="EMBL" id="NUB90721.1"/>
    </source>
</evidence>
<organism evidence="1 2">
    <name type="scientific">Haloterrigena gelatinilytica</name>
    <dbReference type="NCBI Taxonomy" id="2741724"/>
    <lineage>
        <taxon>Archaea</taxon>
        <taxon>Methanobacteriati</taxon>
        <taxon>Methanobacteriota</taxon>
        <taxon>Stenosarchaea group</taxon>
        <taxon>Halobacteria</taxon>
        <taxon>Halobacteriales</taxon>
        <taxon>Natrialbaceae</taxon>
        <taxon>Haloterrigena</taxon>
    </lineage>
</organism>
<keyword evidence="1" id="KW-0547">Nucleotide-binding</keyword>
<dbReference type="RefSeq" id="WP_174701590.1">
    <property type="nucleotide sequence ID" value="NZ_JABURA010000001.1"/>
</dbReference>
<accession>A0A8J8GJI4</accession>
<dbReference type="GO" id="GO:0005524">
    <property type="term" value="F:ATP binding"/>
    <property type="evidence" value="ECO:0007669"/>
    <property type="project" value="UniProtKB-KW"/>
</dbReference>
<dbReference type="AlphaFoldDB" id="A0A8J8GJI4"/>
<dbReference type="InterPro" id="IPR027417">
    <property type="entry name" value="P-loop_NTPase"/>
</dbReference>
<comment type="caution">
    <text evidence="1">The sequence shown here is derived from an EMBL/GenBank/DDBJ whole genome shotgun (WGS) entry which is preliminary data.</text>
</comment>
<protein>
    <submittedName>
        <fullName evidence="1">ATP-binding protein</fullName>
    </submittedName>
</protein>
<sequence>MILVICGPPGAGKTTIAGRLRRRLEARDDPVPVRIHHSDDFSRRTYEQLFERARDDPREAITIVDGTFYEREWQTQFRTLGFREEIRFVTVTANLETCLERNRTRAEPIEEQGVHVVYREFDAPEDALEIDTDEASVGDAVDRIVGALESWNWLTDRAE</sequence>
<dbReference type="EMBL" id="JABURA010000001">
    <property type="protein sequence ID" value="NUB90721.1"/>
    <property type="molecule type" value="Genomic_DNA"/>
</dbReference>
<dbReference type="SUPFAM" id="SSF52540">
    <property type="entry name" value="P-loop containing nucleoside triphosphate hydrolases"/>
    <property type="match status" value="1"/>
</dbReference>